<dbReference type="Proteomes" id="UP000640509">
    <property type="component" value="Unassembled WGS sequence"/>
</dbReference>
<evidence type="ECO:0000313" key="2">
    <source>
        <dbReference type="EMBL" id="GGF71025.1"/>
    </source>
</evidence>
<dbReference type="SUPFAM" id="SSF55729">
    <property type="entry name" value="Acyl-CoA N-acyltransferases (Nat)"/>
    <property type="match status" value="2"/>
</dbReference>
<proteinExistence type="predicted"/>
<keyword evidence="3" id="KW-1185">Reference proteome</keyword>
<dbReference type="PROSITE" id="PS51186">
    <property type="entry name" value="GNAT"/>
    <property type="match status" value="2"/>
</dbReference>
<dbReference type="InterPro" id="IPR000182">
    <property type="entry name" value="GNAT_dom"/>
</dbReference>
<accession>A0ABQ1VIQ4</accession>
<dbReference type="InterPro" id="IPR051531">
    <property type="entry name" value="N-acetyltransferase"/>
</dbReference>
<feature type="domain" description="N-acetyltransferase" evidence="1">
    <location>
        <begin position="8"/>
        <end position="155"/>
    </location>
</feature>
<dbReference type="EMBL" id="BMIV01000007">
    <property type="protein sequence ID" value="GGF71025.1"/>
    <property type="molecule type" value="Genomic_DNA"/>
</dbReference>
<comment type="caution">
    <text evidence="2">The sequence shown here is derived from an EMBL/GenBank/DDBJ whole genome shotgun (WGS) entry which is preliminary data.</text>
</comment>
<name>A0ABQ1VIQ4_9RHOB</name>
<protein>
    <recommendedName>
        <fullName evidence="1">N-acetyltransferase domain-containing protein</fullName>
    </recommendedName>
</protein>
<dbReference type="RefSeq" id="WP_188715299.1">
    <property type="nucleotide sequence ID" value="NZ_BMIV01000007.1"/>
</dbReference>
<dbReference type="InterPro" id="IPR016181">
    <property type="entry name" value="Acyl_CoA_acyltransferase"/>
</dbReference>
<evidence type="ECO:0000313" key="3">
    <source>
        <dbReference type="Proteomes" id="UP000640509"/>
    </source>
</evidence>
<dbReference type="PANTHER" id="PTHR43792">
    <property type="entry name" value="GNAT FAMILY, PUTATIVE (AFU_ORTHOLOGUE AFUA_3G00765)-RELATED-RELATED"/>
    <property type="match status" value="1"/>
</dbReference>
<reference evidence="3" key="1">
    <citation type="journal article" date="2019" name="Int. J. Syst. Evol. Microbiol.">
        <title>The Global Catalogue of Microorganisms (GCM) 10K type strain sequencing project: providing services to taxonomists for standard genome sequencing and annotation.</title>
        <authorList>
            <consortium name="The Broad Institute Genomics Platform"/>
            <consortium name="The Broad Institute Genome Sequencing Center for Infectious Disease"/>
            <person name="Wu L."/>
            <person name="Ma J."/>
        </authorList>
    </citation>
    <scope>NUCLEOTIDE SEQUENCE [LARGE SCALE GENOMIC DNA]</scope>
    <source>
        <strain evidence="3">CGMCC 1.15419</strain>
    </source>
</reference>
<dbReference type="Gene3D" id="3.40.630.30">
    <property type="match status" value="2"/>
</dbReference>
<feature type="domain" description="N-acetyltransferase" evidence="1">
    <location>
        <begin position="170"/>
        <end position="328"/>
    </location>
</feature>
<sequence>MNAVAALVLTRPWPEDAAAIADALSGWDLAQWLTAVPWPYRPDDAAAFIAGAGLDEHAVRHEGRLVGMVRASASFGIWMAPAAQGQGLAERASVLALSRRFRGGADETEANHVQGNTRCAALLARLGFRPSGPVTLWSQPRQQQLPGLSLRLSRQDFARRHPIVLTTPRLLIQPFRPADLPDLHRIATSPQVASKLLVFHPHMTPEEMEPLFRSDGLLPPMRLTVRHGGRVAGSIGISAGDPWRIFYFLDPALAGQGLGEEMARAFLDEIIARFDPPELLADVFLDNLPSRRLLKNLGFQREEDQMLFSAGRGEAAPAAIYRWQRKMRPWLLA</sequence>
<organism evidence="2 3">
    <name type="scientific">Paracoccus acridae</name>
    <dbReference type="NCBI Taxonomy" id="1795310"/>
    <lineage>
        <taxon>Bacteria</taxon>
        <taxon>Pseudomonadati</taxon>
        <taxon>Pseudomonadota</taxon>
        <taxon>Alphaproteobacteria</taxon>
        <taxon>Rhodobacterales</taxon>
        <taxon>Paracoccaceae</taxon>
        <taxon>Paracoccus</taxon>
    </lineage>
</organism>
<dbReference type="Pfam" id="PF13302">
    <property type="entry name" value="Acetyltransf_3"/>
    <property type="match status" value="2"/>
</dbReference>
<gene>
    <name evidence="2" type="ORF">GCM10011402_24500</name>
</gene>
<evidence type="ECO:0000259" key="1">
    <source>
        <dbReference type="PROSITE" id="PS51186"/>
    </source>
</evidence>